<comment type="caution">
    <text evidence="2">The sequence shown here is derived from an EMBL/GenBank/DDBJ whole genome shotgun (WGS) entry which is preliminary data.</text>
</comment>
<feature type="region of interest" description="Disordered" evidence="1">
    <location>
        <begin position="117"/>
        <end position="152"/>
    </location>
</feature>
<organism evidence="2 3">
    <name type="scientific">Monascus purpureus</name>
    <name type="common">Red mold</name>
    <name type="synonym">Monascus anka</name>
    <dbReference type="NCBI Taxonomy" id="5098"/>
    <lineage>
        <taxon>Eukaryota</taxon>
        <taxon>Fungi</taxon>
        <taxon>Dikarya</taxon>
        <taxon>Ascomycota</taxon>
        <taxon>Pezizomycotina</taxon>
        <taxon>Eurotiomycetes</taxon>
        <taxon>Eurotiomycetidae</taxon>
        <taxon>Eurotiales</taxon>
        <taxon>Aspergillaceae</taxon>
        <taxon>Monascus</taxon>
    </lineage>
</organism>
<evidence type="ECO:0000256" key="1">
    <source>
        <dbReference type="SAM" id="MobiDB-lite"/>
    </source>
</evidence>
<keyword evidence="3" id="KW-1185">Reference proteome</keyword>
<dbReference type="AlphaFoldDB" id="A0A507QSC2"/>
<gene>
    <name evidence="2" type="ORF">MPDQ_000952</name>
</gene>
<proteinExistence type="predicted"/>
<protein>
    <submittedName>
        <fullName evidence="2">Uncharacterized protein</fullName>
    </submittedName>
</protein>
<name>A0A507QSC2_MONPU</name>
<evidence type="ECO:0000313" key="2">
    <source>
        <dbReference type="EMBL" id="TQB70125.1"/>
    </source>
</evidence>
<accession>A0A507QSC2</accession>
<dbReference type="Proteomes" id="UP000319663">
    <property type="component" value="Unassembled WGS sequence"/>
</dbReference>
<sequence length="152" mass="16027">MNKGAELNEVSNNNDRLGVSSAAMMMHAWFNQDGPPHPEMASPKPALPPLTARPRAAIKAAVRRPGIGNVLSCSHPSPFAEVAPQPAHDASSAILRRDIGPPFPPGLRRVRCLAQPTPTLPLEDDPCAASFSFPTDSPGHSPVASPHPSLGR</sequence>
<dbReference type="EMBL" id="VIFY01000121">
    <property type="protein sequence ID" value="TQB70125.1"/>
    <property type="molecule type" value="Genomic_DNA"/>
</dbReference>
<reference evidence="2 3" key="1">
    <citation type="submission" date="2019-06" db="EMBL/GenBank/DDBJ databases">
        <title>Wine fermentation using esterase from Monascus purpureus.</title>
        <authorList>
            <person name="Geng C."/>
            <person name="Zhang Y."/>
        </authorList>
    </citation>
    <scope>NUCLEOTIDE SEQUENCE [LARGE SCALE GENOMIC DNA]</scope>
    <source>
        <strain evidence="2">HQ1</strain>
    </source>
</reference>
<evidence type="ECO:0000313" key="3">
    <source>
        <dbReference type="Proteomes" id="UP000319663"/>
    </source>
</evidence>